<dbReference type="PROSITE" id="PS50297">
    <property type="entry name" value="ANK_REP_REGION"/>
    <property type="match status" value="1"/>
</dbReference>
<dbReference type="GeneID" id="103071290"/>
<feature type="region of interest" description="Disordered" evidence="5">
    <location>
        <begin position="578"/>
        <end position="599"/>
    </location>
</feature>
<reference evidence="8" key="1">
    <citation type="submission" date="2025-08" db="UniProtKB">
        <authorList>
            <consortium name="RefSeq"/>
        </authorList>
    </citation>
    <scope>IDENTIFICATION</scope>
</reference>
<feature type="compositionally biased region" description="Low complexity" evidence="5">
    <location>
        <begin position="175"/>
        <end position="193"/>
    </location>
</feature>
<feature type="region of interest" description="Disordered" evidence="5">
    <location>
        <begin position="83"/>
        <end position="343"/>
    </location>
</feature>
<dbReference type="CTD" id="345079"/>
<dbReference type="KEGG" id="lve:103071290"/>
<feature type="domain" description="SOWAHA-C winged helix-turn-helix" evidence="6">
    <location>
        <begin position="4"/>
        <end position="88"/>
    </location>
</feature>
<dbReference type="PANTHER" id="PTHR14491">
    <property type="entry name" value="SOSONDOWAH, ISOFORM G"/>
    <property type="match status" value="1"/>
</dbReference>
<name>A0A340X8B8_LIPVE</name>
<dbReference type="Gene3D" id="1.25.40.20">
    <property type="entry name" value="Ankyrin repeat-containing domain"/>
    <property type="match status" value="1"/>
</dbReference>
<keyword evidence="2 4" id="KW-0040">ANK repeat</keyword>
<dbReference type="Pfam" id="PF12796">
    <property type="entry name" value="Ank_2"/>
    <property type="match status" value="1"/>
</dbReference>
<feature type="compositionally biased region" description="Basic and acidic residues" evidence="5">
    <location>
        <begin position="249"/>
        <end position="259"/>
    </location>
</feature>
<evidence type="ECO:0000256" key="4">
    <source>
        <dbReference type="PROSITE-ProRule" id="PRU00023"/>
    </source>
</evidence>
<gene>
    <name evidence="8" type="primary">SOWAHB</name>
</gene>
<comment type="similarity">
    <text evidence="3">Belongs to the SOWAH family.</text>
</comment>
<evidence type="ECO:0000313" key="7">
    <source>
        <dbReference type="Proteomes" id="UP000265300"/>
    </source>
</evidence>
<evidence type="ECO:0000256" key="2">
    <source>
        <dbReference type="ARBA" id="ARBA00023043"/>
    </source>
</evidence>
<dbReference type="STRING" id="118797.A0A340X8B8"/>
<dbReference type="PROSITE" id="PS50088">
    <property type="entry name" value="ANK_REPEAT"/>
    <property type="match status" value="1"/>
</dbReference>
<keyword evidence="7" id="KW-1185">Reference proteome</keyword>
<feature type="repeat" description="ANK" evidence="4">
    <location>
        <begin position="683"/>
        <end position="709"/>
    </location>
</feature>
<feature type="compositionally biased region" description="Low complexity" evidence="5">
    <location>
        <begin position="424"/>
        <end position="435"/>
    </location>
</feature>
<evidence type="ECO:0000256" key="1">
    <source>
        <dbReference type="ARBA" id="ARBA00022737"/>
    </source>
</evidence>
<feature type="compositionally biased region" description="Low complexity" evidence="5">
    <location>
        <begin position="93"/>
        <end position="110"/>
    </location>
</feature>
<dbReference type="PANTHER" id="PTHR14491:SF3">
    <property type="entry name" value="ANKYRIN REPEAT DOMAIN-CONTAINING PROTEIN SOWAHB"/>
    <property type="match status" value="1"/>
</dbReference>
<dbReference type="RefSeq" id="XP_007455479.1">
    <property type="nucleotide sequence ID" value="XM_007455417.1"/>
</dbReference>
<dbReference type="InParanoid" id="A0A340X8B8"/>
<evidence type="ECO:0000313" key="8">
    <source>
        <dbReference type="RefSeq" id="XP_007455479.1"/>
    </source>
</evidence>
<dbReference type="FunCoup" id="A0A340X8B8">
    <property type="interactions" value="96"/>
</dbReference>
<dbReference type="InterPro" id="IPR058889">
    <property type="entry name" value="WHD_SOWAHA-C"/>
</dbReference>
<keyword evidence="1" id="KW-0677">Repeat</keyword>
<feature type="compositionally biased region" description="Basic residues" evidence="5">
    <location>
        <begin position="536"/>
        <end position="547"/>
    </location>
</feature>
<evidence type="ECO:0000259" key="6">
    <source>
        <dbReference type="Pfam" id="PF25877"/>
    </source>
</evidence>
<feature type="compositionally biased region" description="Pro residues" evidence="5">
    <location>
        <begin position="264"/>
        <end position="273"/>
    </location>
</feature>
<dbReference type="Pfam" id="PF25877">
    <property type="entry name" value="WHD_SOWAH"/>
    <property type="match status" value="1"/>
</dbReference>
<evidence type="ECO:0000256" key="5">
    <source>
        <dbReference type="SAM" id="MobiDB-lite"/>
    </source>
</evidence>
<dbReference type="SUPFAM" id="SSF48403">
    <property type="entry name" value="Ankyrin repeat"/>
    <property type="match status" value="1"/>
</dbReference>
<feature type="compositionally biased region" description="Low complexity" evidence="5">
    <location>
        <begin position="274"/>
        <end position="296"/>
    </location>
</feature>
<dbReference type="InterPro" id="IPR036770">
    <property type="entry name" value="Ankyrin_rpt-contain_sf"/>
</dbReference>
<proteinExistence type="inferred from homology"/>
<accession>A0A340X8B8</accession>
<sequence>MARELSQEALLDFLCQAGGRVTNAALLSHFKSFLRDPDTPPSQHQRRRELFKGFVNSVAAVRQDPDGTKYVVLKRRYRDLLGEEGLQRPRDPPAAAAPAGGAAPSFPLLARRGEPPPRPLPPPQQQPRRRRREKELEEEPAGAADPAAEAGCNGLPASRAREAARRGGRRRGSSGHRAPVPAAAQDGARCAAAETQGRRCWECLRNGLGGLPGEPLLGSLPDPPTPTLPDPPTATASAWEKLAPAPPAQDDRGAPRPQRECAPAEPPPVPTSPRSPTTVEAGEAAGSGASPPALLPCSTPPREPPELVAPDSLHYSTLQKQQQRTREWVARHPQIPEARDQGPIRAWSMLPDNFPQLPSEPGFWVPVSKPAPPDLPPPPHCLFPAVSESWPGKSPLAVFRSIRCQLSLQDLEAFVDQESHGSEESSSGPKESPGGSEEGLHLAPGAPDGRRLRNPAGAPSPKEGSPSRSLQSLRNREDGHPSQPIPTGAGGLAGHPQPLPWPVPKLRRSLRRSSRAERAKLSSSDEECLEEDLLKRSRRPPRSRKPSKVGAMSSPRVDAALTPKPADIKATVVECGHPHSSWAPGGERPAALIPPRSSEHKSSLVPLDAREHEWIVKLASGSWIQVLTLFWEDPQLALHKDFLTGYTALHWIAKHGDLRALQDLVSGAQKAGIALDVNVKSSCGYTPLHLAAIHGHQGIIKLLVQRLASRVNVRDSSGKKPWQYLTSNTSGEIWQLLEAPRGKPIFSTYPLVRSSSPTRKAKSREISRNVTRKTSFAALLKSQHSRWKAANQYEKFPSLREREEYSD</sequence>
<evidence type="ECO:0000256" key="3">
    <source>
        <dbReference type="ARBA" id="ARBA00038122"/>
    </source>
</evidence>
<dbReference type="InterPro" id="IPR002110">
    <property type="entry name" value="Ankyrin_rpt"/>
</dbReference>
<feature type="compositionally biased region" description="Pro residues" evidence="5">
    <location>
        <begin position="116"/>
        <end position="125"/>
    </location>
</feature>
<protein>
    <submittedName>
        <fullName evidence="8">Ankyrin repeat domain-containing protein SOWAHB</fullName>
    </submittedName>
</protein>
<dbReference type="OrthoDB" id="60433at2759"/>
<feature type="compositionally biased region" description="Pro residues" evidence="5">
    <location>
        <begin position="221"/>
        <end position="232"/>
    </location>
</feature>
<feature type="region of interest" description="Disordered" evidence="5">
    <location>
        <begin position="415"/>
        <end position="560"/>
    </location>
</feature>
<organism evidence="7 8">
    <name type="scientific">Lipotes vexillifer</name>
    <name type="common">Yangtze river dolphin</name>
    <dbReference type="NCBI Taxonomy" id="118797"/>
    <lineage>
        <taxon>Eukaryota</taxon>
        <taxon>Metazoa</taxon>
        <taxon>Chordata</taxon>
        <taxon>Craniata</taxon>
        <taxon>Vertebrata</taxon>
        <taxon>Euteleostomi</taxon>
        <taxon>Mammalia</taxon>
        <taxon>Eutheria</taxon>
        <taxon>Laurasiatheria</taxon>
        <taxon>Artiodactyla</taxon>
        <taxon>Whippomorpha</taxon>
        <taxon>Cetacea</taxon>
        <taxon>Odontoceti</taxon>
        <taxon>Lipotidae</taxon>
        <taxon>Lipotes</taxon>
    </lineage>
</organism>
<dbReference type="AlphaFoldDB" id="A0A340X8B8"/>
<dbReference type="Proteomes" id="UP000265300">
    <property type="component" value="Unplaced"/>
</dbReference>
<dbReference type="SMART" id="SM00248">
    <property type="entry name" value="ANK"/>
    <property type="match status" value="2"/>
</dbReference>
<feature type="compositionally biased region" description="Low complexity" evidence="5">
    <location>
        <begin position="141"/>
        <end position="151"/>
    </location>
</feature>